<keyword evidence="2 7" id="KW-0813">Transport</keyword>
<evidence type="ECO:0000256" key="5">
    <source>
        <dbReference type="ARBA" id="ARBA00023136"/>
    </source>
</evidence>
<evidence type="ECO:0000256" key="4">
    <source>
        <dbReference type="ARBA" id="ARBA00022692"/>
    </source>
</evidence>
<dbReference type="EMBL" id="DPRK01000212">
    <property type="protein sequence ID" value="HCY82515.1"/>
    <property type="molecule type" value="Genomic_DNA"/>
</dbReference>
<dbReference type="Proteomes" id="UP000263268">
    <property type="component" value="Unassembled WGS sequence"/>
</dbReference>
<comment type="caution">
    <text evidence="8">The sequence shown here is derived from an EMBL/GenBank/DDBJ whole genome shotgun (WGS) entry which is preliminary data.</text>
</comment>
<accession>A0A3D6BWU3</accession>
<evidence type="ECO:0000256" key="2">
    <source>
        <dbReference type="ARBA" id="ARBA00022448"/>
    </source>
</evidence>
<dbReference type="AlphaFoldDB" id="A0A3D6BWU3"/>
<dbReference type="GO" id="GO:0009279">
    <property type="term" value="C:cell outer membrane"/>
    <property type="evidence" value="ECO:0007669"/>
    <property type="project" value="UniProtKB-SubCell"/>
</dbReference>
<keyword evidence="4 7" id="KW-0812">Transmembrane</keyword>
<organism evidence="8 9">
    <name type="scientific">Xanthomarina gelatinilytica</name>
    <dbReference type="NCBI Taxonomy" id="1137281"/>
    <lineage>
        <taxon>Bacteria</taxon>
        <taxon>Pseudomonadati</taxon>
        <taxon>Bacteroidota</taxon>
        <taxon>Flavobacteriia</taxon>
        <taxon>Flavobacteriales</taxon>
        <taxon>Flavobacteriaceae</taxon>
        <taxon>Xanthomarina</taxon>
    </lineage>
</organism>
<name>A0A3D6BWU3_9FLAO</name>
<dbReference type="PROSITE" id="PS52016">
    <property type="entry name" value="TONB_DEPENDENT_REC_3"/>
    <property type="match status" value="1"/>
</dbReference>
<keyword evidence="6 7" id="KW-0998">Cell outer membrane</keyword>
<protein>
    <submittedName>
        <fullName evidence="8">Uncharacterized protein</fullName>
    </submittedName>
</protein>
<dbReference type="SUPFAM" id="SSF56935">
    <property type="entry name" value="Porins"/>
    <property type="match status" value="1"/>
</dbReference>
<dbReference type="InterPro" id="IPR036942">
    <property type="entry name" value="Beta-barrel_TonB_sf"/>
</dbReference>
<evidence type="ECO:0000313" key="9">
    <source>
        <dbReference type="Proteomes" id="UP000263268"/>
    </source>
</evidence>
<sequence length="56" mass="6493">DLKSYNLLDFYVSHNILNNKMTLFANVTNILNEDYQELYGYSTKGRNVNIGFSLTL</sequence>
<feature type="non-terminal residue" evidence="8">
    <location>
        <position position="1"/>
    </location>
</feature>
<comment type="subcellular location">
    <subcellularLocation>
        <location evidence="1 7">Cell outer membrane</location>
        <topology evidence="1 7">Multi-pass membrane protein</topology>
    </subcellularLocation>
</comment>
<comment type="similarity">
    <text evidence="7">Belongs to the TonB-dependent receptor family.</text>
</comment>
<evidence type="ECO:0000256" key="6">
    <source>
        <dbReference type="ARBA" id="ARBA00023237"/>
    </source>
</evidence>
<reference evidence="8 9" key="1">
    <citation type="journal article" date="2018" name="Nat. Biotechnol.">
        <title>A standardized bacterial taxonomy based on genome phylogeny substantially revises the tree of life.</title>
        <authorList>
            <person name="Parks D.H."/>
            <person name="Chuvochina M."/>
            <person name="Waite D.W."/>
            <person name="Rinke C."/>
            <person name="Skarshewski A."/>
            <person name="Chaumeil P.A."/>
            <person name="Hugenholtz P."/>
        </authorList>
    </citation>
    <scope>NUCLEOTIDE SEQUENCE [LARGE SCALE GENOMIC DNA]</scope>
    <source>
        <strain evidence="8">UBA10227</strain>
    </source>
</reference>
<dbReference type="Gene3D" id="2.40.170.20">
    <property type="entry name" value="TonB-dependent receptor, beta-barrel domain"/>
    <property type="match status" value="1"/>
</dbReference>
<dbReference type="InterPro" id="IPR039426">
    <property type="entry name" value="TonB-dep_rcpt-like"/>
</dbReference>
<proteinExistence type="inferred from homology"/>
<evidence type="ECO:0000256" key="1">
    <source>
        <dbReference type="ARBA" id="ARBA00004571"/>
    </source>
</evidence>
<evidence type="ECO:0000256" key="3">
    <source>
        <dbReference type="ARBA" id="ARBA00022452"/>
    </source>
</evidence>
<evidence type="ECO:0000256" key="7">
    <source>
        <dbReference type="PROSITE-ProRule" id="PRU01360"/>
    </source>
</evidence>
<keyword evidence="5 7" id="KW-0472">Membrane</keyword>
<gene>
    <name evidence="8" type="ORF">DHV22_13430</name>
</gene>
<evidence type="ECO:0000313" key="8">
    <source>
        <dbReference type="EMBL" id="HCY82515.1"/>
    </source>
</evidence>
<keyword evidence="3 7" id="KW-1134">Transmembrane beta strand</keyword>